<feature type="compositionally biased region" description="Polar residues" evidence="8">
    <location>
        <begin position="126"/>
        <end position="138"/>
    </location>
</feature>
<feature type="domain" description="Zn(2)-C6 fungal-type" evidence="9">
    <location>
        <begin position="18"/>
        <end position="48"/>
    </location>
</feature>
<dbReference type="InterPro" id="IPR001138">
    <property type="entry name" value="Zn2Cys6_DnaBD"/>
</dbReference>
<reference evidence="10" key="1">
    <citation type="journal article" date="2020" name="Fungal Divers.">
        <title>Resolving the Mortierellaceae phylogeny through synthesis of multi-gene phylogenetics and phylogenomics.</title>
        <authorList>
            <person name="Vandepol N."/>
            <person name="Liber J."/>
            <person name="Desiro A."/>
            <person name="Na H."/>
            <person name="Kennedy M."/>
            <person name="Barry K."/>
            <person name="Grigoriev I.V."/>
            <person name="Miller A.N."/>
            <person name="O'Donnell K."/>
            <person name="Stajich J.E."/>
            <person name="Bonito G."/>
        </authorList>
    </citation>
    <scope>NUCLEOTIDE SEQUENCE</scope>
    <source>
        <strain evidence="10">KOD948</strain>
    </source>
</reference>
<proteinExistence type="predicted"/>
<evidence type="ECO:0000313" key="11">
    <source>
        <dbReference type="Proteomes" id="UP000726737"/>
    </source>
</evidence>
<sequence length="1034" mass="115467">MATQEQQLDAKRRRVSRACDTCRRKKVRCDGLQPSCTNCTTFGFQCTFNDSAKKRGPPKGYIEALENRLHRMENLLGGLVQTGERSKVDLDNLREEHDDDSDSLDHIWPANSDTPLIPGHQHDPSIASTSDISTQSPAATEDDFSPFDKDAREKINAISDNLTNLTLEDGGFVRYLGNSSGIDILQKNQLLKNGYLMVPMRLKEHQDWIFEKEIIISQLESAMPMPPRDLAEHLIECFFNYVHPNMPVLHKPTFMRQYRNPDPLKKPSGVLLHAMFAIASRFSNHPEIIGRDPENFGDEYFERAKRLVDLEYELPRQSSIQALLLMVIYRFTSAKSGGRVWVMLGMAIRMAQDLGMHRNSARWHLPPLETEIRKRLWWACYIMDRWVSACMGRPLAIDDIDCDVDYPSAVEQDWTSPDGNSASPNEENSEKLKEESSFALRYFVETIKLAQILGQILERVYSATTRNHGPSQVSSTVVELDTILTKWLLALPPDLKYNHKSDPTKSKLSESMPSLNICVSAANSVTHLAEHLVQDHGIKYCWSFLTYEVFTASLIHLTNSASLDIRLQTQARKNLIKTIRYMKALGQRWFNAAKFSMVLEDLMCAHLNFDEYKLQGRVLEPLIAAKVGEPECSYPIVLRDQSHPSGGTLLFSPKIVSAPNTPSSVTSSPTTSPSISSITNPDHQEIKQEPGTSDPTAFYGANQCLNGSSNVAATMVPTMASPSQGLGNSASHLAQKSKKPRKTTSQRNSLLFQSSSNTGGTVDQPAITFSSLSTPGMFTQGQAFVDYGQMASQQQQSQQPLSVQLQQQSQAHPQPQTPTLQPLQQAQPFSLTPLFSSSHALQERCLQLQQQSLSQVKDAQPEQHFGQLQQQQLQQQQQQQQQQQYFQQQQQFMQQHQLSMQLQEQQQQAQPQPSQLPTQCSNTLTSSQGMAGDLGTSVYANTVQTAAYQSDGASQGQHGLAPESMSGTSTVNTTVAPNIPGAQDYSSLSLFPSQETLPEPNLMAVPNPFFGIPNTIDWDEWNQYIASAGLQKPS</sequence>
<evidence type="ECO:0000256" key="1">
    <source>
        <dbReference type="ARBA" id="ARBA00004123"/>
    </source>
</evidence>
<dbReference type="AlphaFoldDB" id="A0A9P6U4V0"/>
<feature type="compositionally biased region" description="Basic residues" evidence="8">
    <location>
        <begin position="735"/>
        <end position="744"/>
    </location>
</feature>
<evidence type="ECO:0000256" key="6">
    <source>
        <dbReference type="ARBA" id="ARBA00023163"/>
    </source>
</evidence>
<feature type="compositionally biased region" description="Low complexity" evidence="8">
    <location>
        <begin position="902"/>
        <end position="919"/>
    </location>
</feature>
<feature type="region of interest" description="Disordered" evidence="8">
    <location>
        <begin position="412"/>
        <end position="431"/>
    </location>
</feature>
<dbReference type="PROSITE" id="PS00463">
    <property type="entry name" value="ZN2_CY6_FUNGAL_1"/>
    <property type="match status" value="1"/>
</dbReference>
<dbReference type="SUPFAM" id="SSF57701">
    <property type="entry name" value="Zn2/Cys6 DNA-binding domain"/>
    <property type="match status" value="1"/>
</dbReference>
<feature type="region of interest" description="Disordered" evidence="8">
    <location>
        <begin position="902"/>
        <end position="925"/>
    </location>
</feature>
<feature type="compositionally biased region" description="Polar residues" evidence="8">
    <location>
        <begin position="720"/>
        <end position="734"/>
    </location>
</feature>
<dbReference type="Pfam" id="PF00172">
    <property type="entry name" value="Zn_clus"/>
    <property type="match status" value="1"/>
</dbReference>
<dbReference type="CDD" id="cd15486">
    <property type="entry name" value="ZIP_Sip4"/>
    <property type="match status" value="1"/>
</dbReference>
<feature type="region of interest" description="Disordered" evidence="8">
    <location>
        <begin position="789"/>
        <end position="821"/>
    </location>
</feature>
<keyword evidence="4" id="KW-0805">Transcription regulation</keyword>
<dbReference type="PANTHER" id="PTHR31313">
    <property type="entry name" value="TY1 ENHANCER ACTIVATOR"/>
    <property type="match status" value="1"/>
</dbReference>
<dbReference type="OrthoDB" id="39175at2759"/>
<keyword evidence="2" id="KW-0479">Metal-binding</keyword>
<dbReference type="InterPro" id="IPR007219">
    <property type="entry name" value="XnlR_reg_dom"/>
</dbReference>
<dbReference type="CDD" id="cd12148">
    <property type="entry name" value="fungal_TF_MHR"/>
    <property type="match status" value="1"/>
</dbReference>
<evidence type="ECO:0000256" key="8">
    <source>
        <dbReference type="SAM" id="MobiDB-lite"/>
    </source>
</evidence>
<dbReference type="GO" id="GO:0006351">
    <property type="term" value="P:DNA-templated transcription"/>
    <property type="evidence" value="ECO:0007669"/>
    <property type="project" value="InterPro"/>
</dbReference>
<dbReference type="GO" id="GO:0005634">
    <property type="term" value="C:nucleus"/>
    <property type="evidence" value="ECO:0007669"/>
    <property type="project" value="UniProtKB-SubCell"/>
</dbReference>
<dbReference type="Proteomes" id="UP000726737">
    <property type="component" value="Unassembled WGS sequence"/>
</dbReference>
<comment type="caution">
    <text evidence="10">The sequence shown here is derived from an EMBL/GenBank/DDBJ whole genome shotgun (WGS) entry which is preliminary data.</text>
</comment>
<dbReference type="Pfam" id="PF04082">
    <property type="entry name" value="Fungal_trans"/>
    <property type="match status" value="1"/>
</dbReference>
<dbReference type="SMART" id="SM00906">
    <property type="entry name" value="Fungal_trans"/>
    <property type="match status" value="1"/>
</dbReference>
<dbReference type="PANTHER" id="PTHR31313:SF78">
    <property type="entry name" value="TRANSCRIPTION FACTOR DOMAIN-CONTAINING PROTEIN"/>
    <property type="match status" value="1"/>
</dbReference>
<dbReference type="SMART" id="SM00066">
    <property type="entry name" value="GAL4"/>
    <property type="match status" value="1"/>
</dbReference>
<dbReference type="GO" id="GO:0000981">
    <property type="term" value="F:DNA-binding transcription factor activity, RNA polymerase II-specific"/>
    <property type="evidence" value="ECO:0007669"/>
    <property type="project" value="InterPro"/>
</dbReference>
<feature type="compositionally biased region" description="Low complexity" evidence="8">
    <location>
        <begin position="659"/>
        <end position="681"/>
    </location>
</feature>
<keyword evidence="3" id="KW-0862">Zinc</keyword>
<evidence type="ECO:0000256" key="7">
    <source>
        <dbReference type="ARBA" id="ARBA00023242"/>
    </source>
</evidence>
<accession>A0A9P6U4V0</accession>
<dbReference type="CDD" id="cd00067">
    <property type="entry name" value="GAL4"/>
    <property type="match status" value="1"/>
</dbReference>
<feature type="region of interest" description="Disordered" evidence="8">
    <location>
        <begin position="659"/>
        <end position="696"/>
    </location>
</feature>
<feature type="region of interest" description="Disordered" evidence="8">
    <location>
        <begin position="719"/>
        <end position="762"/>
    </location>
</feature>
<protein>
    <recommendedName>
        <fullName evidence="9">Zn(2)-C6 fungal-type domain-containing protein</fullName>
    </recommendedName>
</protein>
<keyword evidence="5" id="KW-0238">DNA-binding</keyword>
<dbReference type="GO" id="GO:0003677">
    <property type="term" value="F:DNA binding"/>
    <property type="evidence" value="ECO:0007669"/>
    <property type="project" value="UniProtKB-KW"/>
</dbReference>
<evidence type="ECO:0000313" key="10">
    <source>
        <dbReference type="EMBL" id="KAG0259367.1"/>
    </source>
</evidence>
<name>A0A9P6U4V0_9FUNG</name>
<feature type="compositionally biased region" description="Polar residues" evidence="8">
    <location>
        <begin position="745"/>
        <end position="762"/>
    </location>
</feature>
<organism evidence="10 11">
    <name type="scientific">Mortierella polycephala</name>
    <dbReference type="NCBI Taxonomy" id="41804"/>
    <lineage>
        <taxon>Eukaryota</taxon>
        <taxon>Fungi</taxon>
        <taxon>Fungi incertae sedis</taxon>
        <taxon>Mucoromycota</taxon>
        <taxon>Mortierellomycotina</taxon>
        <taxon>Mortierellomycetes</taxon>
        <taxon>Mortierellales</taxon>
        <taxon>Mortierellaceae</taxon>
        <taxon>Mortierella</taxon>
    </lineage>
</organism>
<comment type="subcellular location">
    <subcellularLocation>
        <location evidence="1">Nucleus</location>
    </subcellularLocation>
</comment>
<keyword evidence="6" id="KW-0804">Transcription</keyword>
<evidence type="ECO:0000259" key="9">
    <source>
        <dbReference type="PROSITE" id="PS50048"/>
    </source>
</evidence>
<dbReference type="GO" id="GO:0008270">
    <property type="term" value="F:zinc ion binding"/>
    <property type="evidence" value="ECO:0007669"/>
    <property type="project" value="InterPro"/>
</dbReference>
<dbReference type="Gene3D" id="4.10.240.10">
    <property type="entry name" value="Zn(2)-C6 fungal-type DNA-binding domain"/>
    <property type="match status" value="1"/>
</dbReference>
<keyword evidence="7" id="KW-0539">Nucleus</keyword>
<evidence type="ECO:0000256" key="2">
    <source>
        <dbReference type="ARBA" id="ARBA00022723"/>
    </source>
</evidence>
<dbReference type="InterPro" id="IPR051615">
    <property type="entry name" value="Transcr_Regulatory_Elem"/>
</dbReference>
<dbReference type="EMBL" id="JAAAJA010000189">
    <property type="protein sequence ID" value="KAG0259367.1"/>
    <property type="molecule type" value="Genomic_DNA"/>
</dbReference>
<feature type="compositionally biased region" description="Polar residues" evidence="8">
    <location>
        <begin position="413"/>
        <end position="422"/>
    </location>
</feature>
<dbReference type="InterPro" id="IPR036864">
    <property type="entry name" value="Zn2-C6_fun-type_DNA-bd_sf"/>
</dbReference>
<keyword evidence="11" id="KW-1185">Reference proteome</keyword>
<gene>
    <name evidence="10" type="ORF">BG011_002675</name>
</gene>
<evidence type="ECO:0000256" key="3">
    <source>
        <dbReference type="ARBA" id="ARBA00022833"/>
    </source>
</evidence>
<evidence type="ECO:0000256" key="4">
    <source>
        <dbReference type="ARBA" id="ARBA00023015"/>
    </source>
</evidence>
<dbReference type="PROSITE" id="PS50048">
    <property type="entry name" value="ZN2_CY6_FUNGAL_2"/>
    <property type="match status" value="1"/>
</dbReference>
<evidence type="ECO:0000256" key="5">
    <source>
        <dbReference type="ARBA" id="ARBA00023125"/>
    </source>
</evidence>
<feature type="region of interest" description="Disordered" evidence="8">
    <location>
        <begin position="95"/>
        <end position="147"/>
    </location>
</feature>